<feature type="domain" description="Ketosynthase family 3 (KS3)" evidence="8">
    <location>
        <begin position="3768"/>
        <end position="4197"/>
    </location>
</feature>
<feature type="active site" description="Proton acceptor; for dehydratase activity" evidence="5">
    <location>
        <position position="522"/>
    </location>
</feature>
<dbReference type="InterPro" id="IPR011032">
    <property type="entry name" value="GroES-like_sf"/>
</dbReference>
<dbReference type="InterPro" id="IPR049900">
    <property type="entry name" value="PKS_mFAS_DH"/>
</dbReference>
<feature type="region of interest" description="Disordered" evidence="6">
    <location>
        <begin position="5371"/>
        <end position="5426"/>
    </location>
</feature>
<dbReference type="Gene3D" id="3.40.47.10">
    <property type="match status" value="4"/>
</dbReference>
<feature type="region of interest" description="C-terminal hotdog fold" evidence="5">
    <location>
        <begin position="623"/>
        <end position="770"/>
    </location>
</feature>
<feature type="active site" description="Proton donor; for dehydratase activity" evidence="5">
    <location>
        <position position="4420"/>
    </location>
</feature>
<feature type="region of interest" description="C-terminal hotdog fold" evidence="5">
    <location>
        <begin position="6154"/>
        <end position="6299"/>
    </location>
</feature>
<comment type="caution">
    <text evidence="10">The sequence shown here is derived from an EMBL/GenBank/DDBJ whole genome shotgun (WGS) entry which is preliminary data.</text>
</comment>
<dbReference type="PROSITE" id="PS50075">
    <property type="entry name" value="CARRIER"/>
    <property type="match status" value="9"/>
</dbReference>
<feature type="domain" description="Carrier" evidence="7">
    <location>
        <begin position="1802"/>
        <end position="1876"/>
    </location>
</feature>
<dbReference type="Pfam" id="PF21089">
    <property type="entry name" value="PKS_DH_N"/>
    <property type="match status" value="3"/>
</dbReference>
<dbReference type="SMART" id="SM00825">
    <property type="entry name" value="PKS_KS"/>
    <property type="match status" value="4"/>
</dbReference>
<dbReference type="SMART" id="SM00829">
    <property type="entry name" value="PKS_ER"/>
    <property type="match status" value="3"/>
</dbReference>
<gene>
    <name evidence="10" type="ORF">CYMTET_55810</name>
</gene>
<dbReference type="InterPro" id="IPR036736">
    <property type="entry name" value="ACP-like_sf"/>
</dbReference>
<dbReference type="GO" id="GO:0004312">
    <property type="term" value="F:fatty acid synthase activity"/>
    <property type="evidence" value="ECO:0007669"/>
    <property type="project" value="TreeGrafter"/>
</dbReference>
<dbReference type="PROSITE" id="PS52019">
    <property type="entry name" value="PKS_MFAS_DH"/>
    <property type="match status" value="4"/>
</dbReference>
<feature type="region of interest" description="Disordered" evidence="6">
    <location>
        <begin position="3607"/>
        <end position="3659"/>
    </location>
</feature>
<protein>
    <submittedName>
        <fullName evidence="10">Uncharacterized protein</fullName>
    </submittedName>
</protein>
<feature type="compositionally biased region" description="Low complexity" evidence="6">
    <location>
        <begin position="6890"/>
        <end position="6913"/>
    </location>
</feature>
<feature type="region of interest" description="N-terminal hotdog fold" evidence="5">
    <location>
        <begin position="4226"/>
        <end position="4358"/>
    </location>
</feature>
<feature type="active site" description="Proton acceptor; for dehydratase activity" evidence="5">
    <location>
        <position position="2403"/>
    </location>
</feature>
<feature type="compositionally biased region" description="Basic residues" evidence="6">
    <location>
        <begin position="1780"/>
        <end position="1795"/>
    </location>
</feature>
<dbReference type="InterPro" id="IPR006162">
    <property type="entry name" value="Ppantetheine_attach_site"/>
</dbReference>
<dbReference type="CDD" id="cd05195">
    <property type="entry name" value="enoyl_red"/>
    <property type="match status" value="3"/>
</dbReference>
<dbReference type="InterPro" id="IPR020806">
    <property type="entry name" value="PKS_PP-bd"/>
</dbReference>
<dbReference type="SUPFAM" id="SSF53901">
    <property type="entry name" value="Thiolase-like"/>
    <property type="match status" value="4"/>
</dbReference>
<feature type="domain" description="Carrier" evidence="7">
    <location>
        <begin position="3436"/>
        <end position="3510"/>
    </location>
</feature>
<feature type="domain" description="Carrier" evidence="7">
    <location>
        <begin position="5419"/>
        <end position="5497"/>
    </location>
</feature>
<feature type="domain" description="Ketosynthase family 3 (KS3)" evidence="8">
    <location>
        <begin position="5520"/>
        <end position="5967"/>
    </location>
</feature>
<dbReference type="Gene3D" id="1.10.1200.10">
    <property type="entry name" value="ACP-like"/>
    <property type="match status" value="9"/>
</dbReference>
<keyword evidence="2" id="KW-0597">Phosphoprotein</keyword>
<dbReference type="PANTHER" id="PTHR43775">
    <property type="entry name" value="FATTY ACID SYNTHASE"/>
    <property type="match status" value="1"/>
</dbReference>
<feature type="region of interest" description="Disordered" evidence="6">
    <location>
        <begin position="44"/>
        <end position="73"/>
    </location>
</feature>
<dbReference type="Pfam" id="PF02801">
    <property type="entry name" value="Ketoacyl-synt_C"/>
    <property type="match status" value="4"/>
</dbReference>
<dbReference type="InterPro" id="IPR050091">
    <property type="entry name" value="PKS_NRPS_Biosynth_Enz"/>
</dbReference>
<feature type="compositionally biased region" description="Basic residues" evidence="6">
    <location>
        <begin position="3402"/>
        <end position="3429"/>
    </location>
</feature>
<dbReference type="Pfam" id="PF00550">
    <property type="entry name" value="PP-binding"/>
    <property type="match status" value="9"/>
</dbReference>
<dbReference type="Gene3D" id="3.40.50.720">
    <property type="entry name" value="NAD(P)-binding Rossmann-like Domain"/>
    <property type="match status" value="6"/>
</dbReference>
<feature type="region of interest" description="Disordered" evidence="6">
    <location>
        <begin position="6299"/>
        <end position="6320"/>
    </location>
</feature>
<dbReference type="GO" id="GO:0006633">
    <property type="term" value="P:fatty acid biosynthetic process"/>
    <property type="evidence" value="ECO:0007669"/>
    <property type="project" value="TreeGrafter"/>
</dbReference>
<feature type="compositionally biased region" description="Acidic residues" evidence="6">
    <location>
        <begin position="3498"/>
        <end position="3509"/>
    </location>
</feature>
<evidence type="ECO:0000256" key="2">
    <source>
        <dbReference type="ARBA" id="ARBA00022553"/>
    </source>
</evidence>
<feature type="region of interest" description="N-terminal hotdog fold" evidence="5">
    <location>
        <begin position="2371"/>
        <end position="2489"/>
    </location>
</feature>
<dbReference type="InterPro" id="IPR014031">
    <property type="entry name" value="Ketoacyl_synth_C"/>
</dbReference>
<keyword evidence="4" id="KW-0511">Multifunctional enzyme</keyword>
<feature type="domain" description="PKS/mFAS DH" evidence="9">
    <location>
        <begin position="4226"/>
        <end position="4509"/>
    </location>
</feature>
<evidence type="ECO:0000256" key="1">
    <source>
        <dbReference type="ARBA" id="ARBA00022450"/>
    </source>
</evidence>
<dbReference type="Proteomes" id="UP001190700">
    <property type="component" value="Unassembled WGS sequence"/>
</dbReference>
<dbReference type="PANTHER" id="PTHR43775:SF37">
    <property type="entry name" value="SI:DKEY-61P9.11"/>
    <property type="match status" value="1"/>
</dbReference>
<dbReference type="PROSITE" id="PS00012">
    <property type="entry name" value="PHOSPHOPANTETHEINE"/>
    <property type="match status" value="9"/>
</dbReference>
<feature type="domain" description="PKS/mFAS DH" evidence="9">
    <location>
        <begin position="5992"/>
        <end position="6299"/>
    </location>
</feature>
<feature type="region of interest" description="N-terminal hotdog fold" evidence="5">
    <location>
        <begin position="5992"/>
        <end position="6137"/>
    </location>
</feature>
<feature type="compositionally biased region" description="Acidic residues" evidence="6">
    <location>
        <begin position="1758"/>
        <end position="1775"/>
    </location>
</feature>
<feature type="active site" description="Proton donor; for dehydratase activity" evidence="5">
    <location>
        <position position="683"/>
    </location>
</feature>
<feature type="domain" description="Carrier" evidence="7">
    <location>
        <begin position="3658"/>
        <end position="3732"/>
    </location>
</feature>
<feature type="active site" description="Proton acceptor; for dehydratase activity" evidence="5">
    <location>
        <position position="4258"/>
    </location>
</feature>
<feature type="region of interest" description="Disordered" evidence="6">
    <location>
        <begin position="1521"/>
        <end position="1561"/>
    </location>
</feature>
<organism evidence="10 11">
    <name type="scientific">Cymbomonas tetramitiformis</name>
    <dbReference type="NCBI Taxonomy" id="36881"/>
    <lineage>
        <taxon>Eukaryota</taxon>
        <taxon>Viridiplantae</taxon>
        <taxon>Chlorophyta</taxon>
        <taxon>Pyramimonadophyceae</taxon>
        <taxon>Pyramimonadales</taxon>
        <taxon>Pyramimonadaceae</taxon>
        <taxon>Cymbomonas</taxon>
    </lineage>
</organism>
<dbReference type="InterPro" id="IPR036291">
    <property type="entry name" value="NAD(P)-bd_dom_sf"/>
</dbReference>
<feature type="compositionally biased region" description="Basic residues" evidence="6">
    <location>
        <begin position="3636"/>
        <end position="3651"/>
    </location>
</feature>
<dbReference type="InterPro" id="IPR009081">
    <property type="entry name" value="PP-bd_ACP"/>
</dbReference>
<dbReference type="InterPro" id="IPR020841">
    <property type="entry name" value="PKS_Beta-ketoAc_synthase_dom"/>
</dbReference>
<dbReference type="SUPFAM" id="SSF47336">
    <property type="entry name" value="ACP-like"/>
    <property type="match status" value="9"/>
</dbReference>
<feature type="domain" description="Ketosynthase family 3 (KS3)" evidence="8">
    <location>
        <begin position="1912"/>
        <end position="2342"/>
    </location>
</feature>
<feature type="region of interest" description="Disordered" evidence="6">
    <location>
        <begin position="3402"/>
        <end position="3437"/>
    </location>
</feature>
<dbReference type="SMART" id="SM01294">
    <property type="entry name" value="PKS_PP_betabranch"/>
    <property type="match status" value="1"/>
</dbReference>
<dbReference type="GO" id="GO:0031177">
    <property type="term" value="F:phosphopantetheine binding"/>
    <property type="evidence" value="ECO:0007669"/>
    <property type="project" value="InterPro"/>
</dbReference>
<feature type="region of interest" description="Disordered" evidence="6">
    <location>
        <begin position="1751"/>
        <end position="1803"/>
    </location>
</feature>
<feature type="region of interest" description="Disordered" evidence="6">
    <location>
        <begin position="5265"/>
        <end position="5293"/>
    </location>
</feature>
<feature type="region of interest" description="Disordered" evidence="6">
    <location>
        <begin position="3496"/>
        <end position="3538"/>
    </location>
</feature>
<dbReference type="InterPro" id="IPR042104">
    <property type="entry name" value="PKS_dehydratase_sf"/>
</dbReference>
<keyword evidence="1" id="KW-0596">Phosphopantetheine</keyword>
<feature type="compositionally biased region" description="Basic residues" evidence="6">
    <location>
        <begin position="5268"/>
        <end position="5282"/>
    </location>
</feature>
<dbReference type="InterPro" id="IPR057326">
    <property type="entry name" value="KR_dom"/>
</dbReference>
<feature type="compositionally biased region" description="Acidic residues" evidence="6">
    <location>
        <begin position="5376"/>
        <end position="5395"/>
    </location>
</feature>
<feature type="region of interest" description="C-terminal hotdog fold" evidence="5">
    <location>
        <begin position="4369"/>
        <end position="4509"/>
    </location>
</feature>
<evidence type="ECO:0000259" key="8">
    <source>
        <dbReference type="PROSITE" id="PS52004"/>
    </source>
</evidence>
<feature type="compositionally biased region" description="Basic residues" evidence="6">
    <location>
        <begin position="1521"/>
        <end position="1553"/>
    </location>
</feature>
<name>A0AAE0BC86_9CHLO</name>
<feature type="domain" description="Carrier" evidence="7">
    <location>
        <begin position="3536"/>
        <end position="3610"/>
    </location>
</feature>
<feature type="region of interest" description="N-terminal hotdog fold" evidence="5">
    <location>
        <begin position="490"/>
        <end position="608"/>
    </location>
</feature>
<dbReference type="Gene3D" id="3.10.129.110">
    <property type="entry name" value="Polyketide synthase dehydratase"/>
    <property type="match status" value="1"/>
</dbReference>
<feature type="region of interest" description="C-terminal hotdog fold" evidence="5">
    <location>
        <begin position="2504"/>
        <end position="2651"/>
    </location>
</feature>
<dbReference type="CDD" id="cd00833">
    <property type="entry name" value="PKS"/>
    <property type="match status" value="4"/>
</dbReference>
<dbReference type="InterPro" id="IPR020843">
    <property type="entry name" value="ER"/>
</dbReference>
<feature type="region of interest" description="Disordered" evidence="6">
    <location>
        <begin position="1636"/>
        <end position="1682"/>
    </location>
</feature>
<feature type="domain" description="PKS/mFAS DH" evidence="9">
    <location>
        <begin position="490"/>
        <end position="770"/>
    </location>
</feature>
<comment type="caution">
    <text evidence="5">Lacks conserved residue(s) required for the propagation of feature annotation.</text>
</comment>
<feature type="region of interest" description="Disordered" evidence="6">
    <location>
        <begin position="3729"/>
        <end position="3754"/>
    </location>
</feature>
<evidence type="ECO:0000256" key="5">
    <source>
        <dbReference type="PROSITE-ProRule" id="PRU01363"/>
    </source>
</evidence>
<dbReference type="Pfam" id="PF08659">
    <property type="entry name" value="KR"/>
    <property type="match status" value="3"/>
</dbReference>
<feature type="region of interest" description="Disordered" evidence="6">
    <location>
        <begin position="1873"/>
        <end position="1896"/>
    </location>
</feature>
<dbReference type="GO" id="GO:0016491">
    <property type="term" value="F:oxidoreductase activity"/>
    <property type="evidence" value="ECO:0007669"/>
    <property type="project" value="InterPro"/>
</dbReference>
<dbReference type="CDD" id="cd05274">
    <property type="entry name" value="KR_FAS_SDR_x"/>
    <property type="match status" value="3"/>
</dbReference>
<evidence type="ECO:0000256" key="4">
    <source>
        <dbReference type="ARBA" id="ARBA00023268"/>
    </source>
</evidence>
<feature type="domain" description="Carrier" evidence="7">
    <location>
        <begin position="5294"/>
        <end position="5368"/>
    </location>
</feature>
<feature type="compositionally biased region" description="Basic and acidic residues" evidence="6">
    <location>
        <begin position="5283"/>
        <end position="5293"/>
    </location>
</feature>
<feature type="compositionally biased region" description="Acidic residues" evidence="6">
    <location>
        <begin position="3736"/>
        <end position="3754"/>
    </location>
</feature>
<feature type="compositionally biased region" description="Basic residues" evidence="6">
    <location>
        <begin position="1657"/>
        <end position="1673"/>
    </location>
</feature>
<evidence type="ECO:0000259" key="9">
    <source>
        <dbReference type="PROSITE" id="PS52019"/>
    </source>
</evidence>
<keyword evidence="11" id="KW-1185">Reference proteome</keyword>
<dbReference type="InterPro" id="IPR014030">
    <property type="entry name" value="Ketoacyl_synth_N"/>
</dbReference>
<evidence type="ECO:0000256" key="3">
    <source>
        <dbReference type="ARBA" id="ARBA00022679"/>
    </source>
</evidence>
<keyword evidence="3" id="KW-0808">Transferase</keyword>
<evidence type="ECO:0000256" key="6">
    <source>
        <dbReference type="SAM" id="MobiDB-lite"/>
    </source>
</evidence>
<dbReference type="EMBL" id="LGRX02035604">
    <property type="protein sequence ID" value="KAK3233921.1"/>
    <property type="molecule type" value="Genomic_DNA"/>
</dbReference>
<feature type="compositionally biased region" description="Acidic residues" evidence="6">
    <location>
        <begin position="3614"/>
        <end position="3631"/>
    </location>
</feature>
<feature type="compositionally biased region" description="Acidic residues" evidence="6">
    <location>
        <begin position="1880"/>
        <end position="1896"/>
    </location>
</feature>
<feature type="compositionally biased region" description="Basic residues" evidence="6">
    <location>
        <begin position="3513"/>
        <end position="3529"/>
    </location>
</feature>
<dbReference type="SMART" id="SM00822">
    <property type="entry name" value="PKS_KR"/>
    <property type="match status" value="3"/>
</dbReference>
<accession>A0AAE0BC86</accession>
<sequence>MDAGLDSLGAVELRNGLAKAVGMELPGTLVFDYPSVGALAGYLTTQVGGDGGEDEDEDSDEEDEDYEPSELGSSDIYDLYDMGSMQQELIDVVLYASDVDRCDMAYFGMSSNETETSDPQQRLLLMATMNALSLGGETPAEVKGSDRSVYVGICAAEYATCLRAHDPTITPYSALAGTLSVACGRISYNYGYSGECLSVDTACSSSLVCSHLAGKTVRSGLSGSAVACGMNLTMFAQTYVFFQTSGMLAPDGRCKTLDQKGDGYVRGEACGVAQMKALDEEAEDVGMGLVTVCGSEVNQDGRSSSLTAPNGPSQQAAIRAGVQAAGLMASQIEQLEMHGTGTSLGDPIEVGACVAVLLGGKRTGPLTLLAAKTAHGHTEGGAGMVGLTHAVSDVTHMHVSRLTHLQRVNPYCADQMDIHMQTVGARQEMGAVSVMSSQNGTASGTGISSFAFQGTNAHVILGYEGQMTGHCAKTTVPWEKQSVYYMTRPHQLCSKVGVIKKGKSVTVETFIGGSHLAYLWDHRVNGKALYPGTGFLELSTAAAAALTSLPTAVARVSIRAPLEMADEAPAAKDRKKGALWGPAVHCTILLTEGKFEVKPAAVMGSRSAPASVVGEVTALAPMTVLYSQDSGSAMHKHLALATMLWAAKPTAQASAGEGMVGVIALGLNKVRGTGYRAHPAAMDNCLQMSAGANMVKPTKSQVTRVPAAIAGFMVYAQACGVQCYATAFSQALASPTAPAISSHMLQHANHPGSAELVGLEARIMPSGPASAGPVVPAFTPASEVQVLYVSTVLASRAPKACPAPGTWRSVHIGSRYLHSAMGQPAGSLAQVTGITFWSSSSPNLVKECTRLLETVKGALNLRLPAVQLQTFGAQQVGASPQGTPACTVGASALQGLMRTVAAECPSLEVTTVDNSLEGAHPGDTGGVARSQKLLLSKVPIVPGEWQLRPHPRGSLNSLKTVAGMELMMKEPEGAPFHVRAVGVNFRDVLNVLGAYPGDPGPPGADCAGVWATNMVSVGIRAGDAAFGLAAGSMGSVVCASINMMPPKPSALSFEAVSTTPTVFVTVQMALQQATCMGPGDTFLAHAAAGGVGLASIQLCNPLGCQVVGTAGGSSKRALVRKYGVTAAVGSRDTSFADDLAAAGCFPGGTLNSLTSTGFVAATLSVLAAEARFVEIAKREIWTRHRTSMERMDVNFNLLATDFLPVETNGDLNLFPLSVVLAKGMVAPLPELVYSMGDTPMALRMMSQARHVGKVVVNMTSPQATRQGGVFWLTGGLGSLGLMMAEWLSTFDASPLWLLGRSGRVSGQDEQLHKLWQSASLMTARRCDSSSMEEADMVPMEGPLAGVLHAGGVLMDATIANQNLARFRGVFAPKLDGLGNMTISMQMCPMTSAVLFSSIASTLGGVGQANYTAANSALDATAYMRQSQGLAGGSAQWGTWSGGGMALREPQTIARAEKVGLGVVMPDAGLTVLSAFMKVATVGVGKEILGVATVSPFVWPTLLEQIPDAGFFSEHAVALPKKAGKKGKSKSKKPAKKAVKKAPKKKVPKKKVPKAKASSEEQTQALIAQVTETVAGVIGASPSADEPLMDAGLDSLGAVELRNGLAKAVGMELPGTLVFDYPSVGALAGYLTTQVGGDGGMDEDSEEDSDEEYEVAAPRRRRQVKKASKKKVPKAKASSEEQTQALIAQVTETVAGVIGASPSADEPLMDAGLDSLGAVELRNGLAKAVGMELPGTLVFDYPSVGALAGYLTTQVGGDGGEDDDEDSEEDSDEDYEVAAPSRRRQVKKAPKKKVPKAKASSEEQTQALIAQVTETVAGVIGASPSADEPLMDAGLDSLGAVELRNGLAKAVGMELPGTLVFDYPSVGALAGYLTTQVGGDGGEDDEDEDSEEDSDEDYEEYSDLEYGLAAHEADVFPVVATAALCQGSAGFLQKLTPDVSSSFDGICAVPLERWDIEQDFTDGKPLGAQQVRFGGFMQDVDRCDMAYFGITKNETIQTDPQQRHLMMNSWRALHMAGESPAGVKGSDRSVYVGVCHTEYAALLRKLAISITPFTALVGALSVSCGRISYTYGYSGECLSVDTACSSSLVCSHLAGKTVRSGDSGSAVACGVNMTLVAQTFIFFQTSGMLAPDGRCKTLDQKGDGYVRGEACGVVQMKALDEEAEDVGMGLVTVCGSEVNQDGRSSSLTAPNGPSQQAAIRAGVQAAGLMASQIEQLEMHGTGTSLGDPIEVGACVAVLLGGKANRDTPLVFLAAKTAHGHTEGGAGVLGLTHAVQDVTVAHCSLLTHLRSVNPYVADQMDIHSMSVGPRQDIGMVTQHMKRVSGTGASSFAFQGTNAHVIIAGAGVDAGYAYKYRDNSTYEMSSIWVVERPHPLRTAIYANKKGKSVTVETAISGPNLAYLWDHRVNGKALYPGTGFLELSTAAAQGMCEASMAITKISIRAPLEMADEAPAAKDRKKGALWGPAVHCTILLTEGKFEVKPAAVMGSRSAPASVAGEVTALAPMTVLYSQDSGSAMHKHLALATMLWAAKPTAQASAGEGMVGVIALGLNKVRGTGYRAHPAAMDNCLQMSAGANMVKPTKSQVTRVPAAIAGFMVYAQACGVQCYATAFSQALASPTAPAISSHMLQHANHPGSAELVGLEARIMPSGPASAGPVVPAFTPASKVQVLYVSTVLASRAPKACPAPGTWRSVHIGSRYLHSAMGQPAGSLAQVTGITFWSSSSPNLVKECTRLLETVKGALNLRLPAVQLQTFGAQQVGASPQGTPACTVGASALQGLMRTVAAECPSLEVTTVDNSLEGAHPGDTGGVARSQKLLLSKVPIVPGEWQLRPHPRGSLNSLKTVAGMELMMEEPEGAPFHVRAVGVNFRDVLNVLGAYPGDPGPPGADCAGVWATNMVSVGIRAGDAAFGLSPGAMGSVVCGFVRGMPPKPSALSFEAVSTTPTVFVTVQMALQQATCMGPGDTFLAHAAAGGVGLASIQLCNPLGCQVVGTAGGSSKRALVRKYGVTAAVGSRDTSFADDLAAAGCFPGGTLNSLTSTGFVAATLSVLAAEARFVEIAKREIWTRHRTSMERMDVNFNLLATDFLPVDKNGDLNLFPLSVVLAKGMVAPLPELVYSMGDTPMALRMMSQARHVGKVVVNMTSPQATRQGGVFWLTGGLGSLGLMMAEWLSTFDASPLWLLGRSGRVSGQDEQLHKLWQSASLMTARRCDSSSMEEADMVPMEGPLAGVLHAGGVLMDATIANQNLARFRGVFAPKLDGLGNMTISMQMCPMTSAVLFSSIASTLGGVGQANYTAANSALDATAYMRQSQGLAGGSAQWGTWSGGGMALREPQTIARAEKMGLGVVMPDAGLTVLSAFMKVATVGVGKEILGVATVSPFVWPTLLGQIPDAGFFSEHAVALPKKAGKKGKSKSKKPAKKSVKKAPKKKVPKAKASSEEQTQALIAQVTETVAGVIGASPSADEPLMDAGLDSLGAVELRNGLAKAVGMELPGTLVFDYPSDSEEDSDEEYEVAAPRRRRQVKKAPKKKVPKAKASSEEQTQALIAQVTETVAGVIGASPSADEPLMDAGLDSLGAVELRNGLAKAVGMELPGTLVFDYPSVGALAGYLTTQVGGDGGEDDDEDSEEDSDEDYEVAAPSRRRQVKKAPKKKVPKAKASSEEQTQALIAQVTETVAGVIGASPSADEPLMDAGLDSLGAVELRNGLAKAVGMELPGTLVFDYPSVGALAGYLTTQVGGDGGEDDEDEDSEEDSDEDYEEYSDIEYMGALDAGDSLILVSVRAALCRGSGGMIGQDMPDQLAPVDGICAVPWERWDIEHDFVEGKPLGAQQVRFGGFMQDVDLCDMAGFGITGNEAVQTDPSQRMLLMSTIEALAAAGETRKDVMGCDRGIYVGICAAEYATLMRKQAPQVTPYTALVGALSVACGRISYTFGFTGTSISVDTACSSSLVCSHWANLAIRNGASESSAAYGTNLTIIPSTYVFFQTSGMLAPDGRCKTLDQKGDGYVRGEACGVAQMKALDEEAEDVGMGLVTVCGSEVNQDGRSSSLTAPNGPSQQAAIRAGVQAAGLMASQIEQLEMHGTGTSLGDPIEVGACVAVLLGGKRTGTLTLLAAKTAHGHTEGGAGMVGFVHAVSDVTHMHVSRLTHLQIMNPYVADQVDIHCQTVCPKQEAGAMSVLQGKTSGTGISSFAFQGTNAHIILGKEDLHQHEVHSVMERNIWDLQAVWFAPRAHPLCMGVLSVKKGKSLQLQCVLNGASPAYLWDHQVSGRALLPGTGFMELSTAAVRSLVDEATFALVRVAIKAPLEMPPPTAPAAPKKKKGDAPELAIICMVDLVSGQYEVKPAAKGGPPSFTSGSISHIAVNPARGAHSADAPTRGEKSISAALRLYRADGGAPAPSGSFMMGRIRLGLNKVRGTGYMAHPAAMDNSLQLSAGCKMVTKGEDHQMRVPAAAGAFLVRGQACGVDALAWAYAAKVLGPTAPALSSHTLVNRRQAATGRAELAGLEARLMPKQPGAVAAPTFAVPDRTKVLYVGTWQARLATAPTPGRSTGRWQHVEAAAGGLALRRSEGAGPLAGIVFTGSKESATRHSLAVQCVQLLEVVNHAVAVKAPALQLSTLGGHQVGALPMGSPAVRVLQSALQGVMRTVAAECHTLQNSTMDSAHELAYPARSDGGRCLVHTQKLLASQVPIVPGEWQLRPHPRGSLNSLKTVTGMEATTADSASAALHIRAVGVNFRDVLNVLGAYPGDPGPPGADCAGVWTNTVVEFGIRAGDAAFGLSPGSMGTVVAGVIGSMPPKPSALSFEAVSTTPTVFVTVQMALQQATCMGPGDTFLAHAAAGGVGLASIQLCNPLGCQVVGTAGGSSKRALVRKYGVTAAVGSRDTSFADDLAAAGCFPGGTLNSLTSTGFVAATLSVLAAEARFVEIAKREIWTRHRTSMERMDVNFNLLATDFLPVDKNGDLNLSPLSVVLAKGMVAPLPELVYSMGDTPMALRMMSQARHVGKVVVNMTSPQATRQGGVFWLTGGLGSLGLMMAEWLSTFDASPLWLLGRSGRVSGQDEQLHKLWQSASLMTARRCDSSSMEEADMVPMEGPLAGVLHAGGVLMDATIANQNLARFRGVFAPKLDGLGNMTISMQMCPMTSAVLFSSIASTLGGVGQANYTAANSALDATAYMRQSQGLAGGSAQWGTWSGGGMALREPQTIARAEKMGLGVVMPDAGLTVLSAFMKVATVGVGKEILGVATVSPFVWPTFLQNAPDPGLFSEHNVPVKTAAKFSKSKKTVKKAPKKKSPKESKPKASAEDARAGLVAMVAEAVAGVTGSSIGEEEPLMDAGLDSLGAVELRNALSKNVGMELPGTLVFDYPSVGAMAGYLAIEVAQGGGGAGDDDDGSEDYDDEDDEEEEERVVRRTRRVKRAKGGDSKAGKPQQSSEEKSAALVAMVSDAVAGVVGTRVGENDPLMDAGLDSLGAVELRNSLSKSFGAELPGTLVFDYPSVGAMAGYLAAEVSGEGGDEDDHSDDDDDDYTDEEYDEIEVVGRSGKLGYSAPPKPVVSVVSFSMLDAPNSFFEGGEGWQASDGIAVVPLMRWDADHELVIEQSARMPARFSGFLEGITEFDAAAFGVLHQEACAMDPQQRMLLTATQRVLLSGRRSESLGAAITPNCAVGVGIAGMEYSQLVRTHAVGMPAYRLTGNTLSVACGRLGYWFGMAGPCLSVDTACSSSLTSTAMISAKLFSGENGSAMCCGVHVLLDGVSTYAFNSAGMLALDGRCKTLDATADGYVRSEGCSAMQLSTQMTARSTEASLLSACINQDGRSSSLTAPNGPSQSRLIATAVQSAELKAEEVDNLEMHGTGTGLGDPIEIFSALNVLLPAKVTRPLMLSAKKSHVGHSEAASGMVGLCGALKHMLQAVAPNIEHLKQVNPHVSLTLHKQLTTPGAGTTCLMKQAYGMVAKQREYNLTYGVSSFAFQGSNGHIVLNINDGGLPAALGNYWDNDTYWYMPKPHPLAARAMPKSRDTVRMEANLMVPSMSYILQHAAVGSMVLPAGFVLEMVAASLRAMLPINVGRSALQPLITDAAFAAPMLLPPKMTDMLKELAKPTPKPQQQRRSLAFGAKAVRQEVPEGVVVLEVSPRGFLVHAGETAPRAVALPAISTGAISTVKGCQGTTHTVVDRVDFVAVAARAVLLGRTKPILSPASSNTTLERTVAAIAPQDGGGIGQGYYVHPASLEACLQLGGETGGPRESYLAALKACVVTGRAMGSVLWAAASLAPAAEAQGAKLRSSVLSRQEGAAGSALVVQGSLFKSGGAQQLNMRPVDVPQPRSKSAPVAVAQRGATPSVGASQEYLAFGRELKKAIAYEVLLEDEWDPKNDGTPLSELGVDSFMFSTLTAKLPEEIRGDVTLEDSVEAIIERAKVLEESSAPMAASSGEVADETTNQEVLEFAQQLKSAIAYEVLLADEWDPAHDDVSLSELGVDSFMFSTLVAKLPEEIREKVTLQDSVEAIIGHVQQLQATGQGTAEPSRASVPSQSAAVRVDERALAQFAAVLRATLVDELVIEGEWPAEYDTQPIGDLGVSSFMVAMVKEKLTIPVEVTEEDSVDVIVRRAQQHLAGGAPLAPSAPLGPAAPELDASLKAELEQFAAELKHAIAFEVLLEDEWDSTNDDKSLSELGVDSFMFSTLVAKLPEEVRGQITMQDSVVAIIDQVRQAFAGDTAPASGVDIEPASNMKDVGVTLAAFERALKAKLLDELVLEGDWPAEYDDRELGDLGVSSFMVAMVKEALPIDVEVKEEDTVNILLARASEKLGTSAPAAPATSTAPQPSPTTTAVAAGALAAFERALKAKLLDELVLEGDWPAEYDDRELGDLGVSSFMVAMVKEALPIDVEVKEEDTVNILLARASEKLGTSAPAAPATSTAPQPSPTTAAVAAGSTGCI</sequence>
<proteinExistence type="predicted"/>
<evidence type="ECO:0000313" key="10">
    <source>
        <dbReference type="EMBL" id="KAK3233921.1"/>
    </source>
</evidence>
<reference evidence="10 11" key="1">
    <citation type="journal article" date="2015" name="Genome Biol. Evol.">
        <title>Comparative Genomics of a Bacterivorous Green Alga Reveals Evolutionary Causalities and Consequences of Phago-Mixotrophic Mode of Nutrition.</title>
        <authorList>
            <person name="Burns J.A."/>
            <person name="Paasch A."/>
            <person name="Narechania A."/>
            <person name="Kim E."/>
        </authorList>
    </citation>
    <scope>NUCLEOTIDE SEQUENCE [LARGE SCALE GENOMIC DNA]</scope>
    <source>
        <strain evidence="10 11">PLY_AMNH</strain>
    </source>
</reference>
<dbReference type="Gene3D" id="3.90.180.10">
    <property type="entry name" value="Medium-chain alcohol dehydrogenases, catalytic domain"/>
    <property type="match status" value="3"/>
</dbReference>
<evidence type="ECO:0000259" key="7">
    <source>
        <dbReference type="PROSITE" id="PS50075"/>
    </source>
</evidence>
<feature type="domain" description="Carrier" evidence="7">
    <location>
        <begin position="1560"/>
        <end position="1634"/>
    </location>
</feature>
<dbReference type="InterPro" id="IPR016039">
    <property type="entry name" value="Thiolase-like"/>
</dbReference>
<feature type="region of interest" description="Disordered" evidence="6">
    <location>
        <begin position="6890"/>
        <end position="6919"/>
    </location>
</feature>
<feature type="compositionally biased region" description="Acidic residues" evidence="6">
    <location>
        <begin position="51"/>
        <end position="68"/>
    </location>
</feature>
<dbReference type="Pfam" id="PF13602">
    <property type="entry name" value="ADH_zinc_N_2"/>
    <property type="match status" value="3"/>
</dbReference>
<feature type="compositionally biased region" description="Acidic residues" evidence="6">
    <location>
        <begin position="1639"/>
        <end position="1653"/>
    </location>
</feature>
<dbReference type="Gene3D" id="3.10.129.120">
    <property type="match status" value="2"/>
</dbReference>
<dbReference type="SUPFAM" id="SSF51735">
    <property type="entry name" value="NAD(P)-binding Rossmann-fold domains"/>
    <property type="match status" value="6"/>
</dbReference>
<dbReference type="InterPro" id="IPR013968">
    <property type="entry name" value="PKS_KR"/>
</dbReference>
<dbReference type="Pfam" id="PF00109">
    <property type="entry name" value="ketoacyl-synt"/>
    <property type="match status" value="4"/>
</dbReference>
<dbReference type="SMART" id="SM00823">
    <property type="entry name" value="PKS_PP"/>
    <property type="match status" value="9"/>
</dbReference>
<feature type="domain" description="Ketosynthase family 3 (KS3)" evidence="8">
    <location>
        <begin position="34"/>
        <end position="463"/>
    </location>
</feature>
<feature type="domain" description="PKS/mFAS DH" evidence="9">
    <location>
        <begin position="2371"/>
        <end position="2651"/>
    </location>
</feature>
<dbReference type="SUPFAM" id="SSF50129">
    <property type="entry name" value="GroES-like"/>
    <property type="match status" value="3"/>
</dbReference>
<feature type="domain" description="Carrier" evidence="7">
    <location>
        <begin position="1680"/>
        <end position="1754"/>
    </location>
</feature>
<dbReference type="InterPro" id="IPR049552">
    <property type="entry name" value="PKS_DH_N"/>
</dbReference>
<dbReference type="PROSITE" id="PS52004">
    <property type="entry name" value="KS3_2"/>
    <property type="match status" value="4"/>
</dbReference>
<feature type="domain" description="Carrier" evidence="7">
    <location>
        <begin position="1"/>
        <end position="47"/>
    </location>
</feature>
<dbReference type="Gene3D" id="3.10.129.10">
    <property type="entry name" value="Hotdog Thioesterase"/>
    <property type="match status" value="3"/>
</dbReference>
<evidence type="ECO:0000313" key="11">
    <source>
        <dbReference type="Proteomes" id="UP001190700"/>
    </source>
</evidence>
<feature type="active site" description="Proton donor; for dehydratase activity" evidence="5">
    <location>
        <position position="2564"/>
    </location>
</feature>